<dbReference type="Pfam" id="PF20791">
    <property type="entry name" value="Acyl-ACP_TE_C"/>
    <property type="match status" value="1"/>
</dbReference>
<dbReference type="FunFam" id="3.10.129.10:FF:000014">
    <property type="entry name" value="Acyl-[acyl-carrier-protein] hydrolase"/>
    <property type="match status" value="1"/>
</dbReference>
<dbReference type="GO" id="GO:0016297">
    <property type="term" value="F:fatty acyl-[ACP] hydrolase activity"/>
    <property type="evidence" value="ECO:0007669"/>
    <property type="project" value="InterPro"/>
</dbReference>
<evidence type="ECO:0000256" key="11">
    <source>
        <dbReference type="RuleBase" id="RU363096"/>
    </source>
</evidence>
<evidence type="ECO:0000256" key="9">
    <source>
        <dbReference type="ARBA" id="ARBA00023098"/>
    </source>
</evidence>
<evidence type="ECO:0000256" key="8">
    <source>
        <dbReference type="ARBA" id="ARBA00022946"/>
    </source>
</evidence>
<keyword evidence="5 11" id="KW-0934">Plastid</keyword>
<evidence type="ECO:0000256" key="1">
    <source>
        <dbReference type="ARBA" id="ARBA00004229"/>
    </source>
</evidence>
<name>A0A9Q0K121_9MAGN</name>
<evidence type="ECO:0000313" key="15">
    <source>
        <dbReference type="Proteomes" id="UP001141806"/>
    </source>
</evidence>
<comment type="similarity">
    <text evidence="2 11">Belongs to the acyl-ACP thioesterase family.</text>
</comment>
<keyword evidence="7 11" id="KW-0276">Fatty acid metabolism</keyword>
<dbReference type="PANTHER" id="PTHR31727">
    <property type="entry name" value="OLEOYL-ACYL CARRIER PROTEIN THIOESTERASE 1, CHLOROPLASTIC"/>
    <property type="match status" value="1"/>
</dbReference>
<keyword evidence="8" id="KW-0809">Transit peptide</keyword>
<keyword evidence="15" id="KW-1185">Reference proteome</keyword>
<keyword evidence="6 11" id="KW-0378">Hydrolase</keyword>
<dbReference type="InterPro" id="IPR002864">
    <property type="entry name" value="Acyl-ACP_thioesterase_NHD"/>
</dbReference>
<dbReference type="OrthoDB" id="618395at2759"/>
<dbReference type="GO" id="GO:0009507">
    <property type="term" value="C:chloroplast"/>
    <property type="evidence" value="ECO:0007669"/>
    <property type="project" value="UniProtKB-SubCell"/>
</dbReference>
<keyword evidence="9 11" id="KW-0443">Lipid metabolism</keyword>
<dbReference type="SUPFAM" id="SSF54637">
    <property type="entry name" value="Thioesterase/thiol ester dehydrase-isomerase"/>
    <property type="match status" value="2"/>
</dbReference>
<evidence type="ECO:0000256" key="10">
    <source>
        <dbReference type="ARBA" id="ARBA00023160"/>
    </source>
</evidence>
<evidence type="ECO:0000256" key="3">
    <source>
        <dbReference type="ARBA" id="ARBA00022516"/>
    </source>
</evidence>
<protein>
    <recommendedName>
        <fullName evidence="11">Acyl-[acyl-carrier-protein] hydrolase</fullName>
        <ecNumber evidence="11">3.1.2.-</ecNumber>
    </recommendedName>
</protein>
<comment type="function">
    <text evidence="11">Plays an essential role in chain termination during de novo fatty acid synthesis.</text>
</comment>
<organism evidence="14 15">
    <name type="scientific">Protea cynaroides</name>
    <dbReference type="NCBI Taxonomy" id="273540"/>
    <lineage>
        <taxon>Eukaryota</taxon>
        <taxon>Viridiplantae</taxon>
        <taxon>Streptophyta</taxon>
        <taxon>Embryophyta</taxon>
        <taxon>Tracheophyta</taxon>
        <taxon>Spermatophyta</taxon>
        <taxon>Magnoliopsida</taxon>
        <taxon>Proteales</taxon>
        <taxon>Proteaceae</taxon>
        <taxon>Protea</taxon>
    </lineage>
</organism>
<dbReference type="CDD" id="cd00586">
    <property type="entry name" value="4HBT"/>
    <property type="match status" value="1"/>
</dbReference>
<accession>A0A9Q0K121</accession>
<dbReference type="GO" id="GO:0000036">
    <property type="term" value="F:acyl carrier activity"/>
    <property type="evidence" value="ECO:0007669"/>
    <property type="project" value="TreeGrafter"/>
</dbReference>
<evidence type="ECO:0000313" key="14">
    <source>
        <dbReference type="EMBL" id="KAJ4958892.1"/>
    </source>
</evidence>
<feature type="domain" description="Acyl-ACP thioesterase-like C-terminal" evidence="13">
    <location>
        <begin position="253"/>
        <end position="345"/>
    </location>
</feature>
<dbReference type="EMBL" id="JAMYWD010000010">
    <property type="protein sequence ID" value="KAJ4958892.1"/>
    <property type="molecule type" value="Genomic_DNA"/>
</dbReference>
<dbReference type="Proteomes" id="UP001141806">
    <property type="component" value="Unassembled WGS sequence"/>
</dbReference>
<reference evidence="14" key="1">
    <citation type="journal article" date="2023" name="Plant J.">
        <title>The genome of the king protea, Protea cynaroides.</title>
        <authorList>
            <person name="Chang J."/>
            <person name="Duong T.A."/>
            <person name="Schoeman C."/>
            <person name="Ma X."/>
            <person name="Roodt D."/>
            <person name="Barker N."/>
            <person name="Li Z."/>
            <person name="Van de Peer Y."/>
            <person name="Mizrachi E."/>
        </authorList>
    </citation>
    <scope>NUCLEOTIDE SEQUENCE</scope>
    <source>
        <tissue evidence="14">Young leaves</tissue>
    </source>
</reference>
<keyword evidence="10 11" id="KW-0275">Fatty acid biosynthesis</keyword>
<evidence type="ECO:0000256" key="2">
    <source>
        <dbReference type="ARBA" id="ARBA00006500"/>
    </source>
</evidence>
<feature type="domain" description="Acyl-ACP thioesterase N-terminal hotdog" evidence="12">
    <location>
        <begin position="92"/>
        <end position="220"/>
    </location>
</feature>
<evidence type="ECO:0000256" key="4">
    <source>
        <dbReference type="ARBA" id="ARBA00022528"/>
    </source>
</evidence>
<dbReference type="Gene3D" id="3.10.129.10">
    <property type="entry name" value="Hotdog Thioesterase"/>
    <property type="match status" value="1"/>
</dbReference>
<evidence type="ECO:0000256" key="7">
    <source>
        <dbReference type="ARBA" id="ARBA00022832"/>
    </source>
</evidence>
<evidence type="ECO:0000256" key="5">
    <source>
        <dbReference type="ARBA" id="ARBA00022640"/>
    </source>
</evidence>
<keyword evidence="4 11" id="KW-0150">Chloroplast</keyword>
<dbReference type="PANTHER" id="PTHR31727:SF2">
    <property type="entry name" value="PALMITOYL-ACYL CARRIER PROTEIN THIOESTERASE, CHLOROPLASTIC"/>
    <property type="match status" value="1"/>
</dbReference>
<dbReference type="EC" id="3.1.2.-" evidence="11"/>
<dbReference type="InterPro" id="IPR045023">
    <property type="entry name" value="FATA/B"/>
</dbReference>
<proteinExistence type="inferred from homology"/>
<dbReference type="InterPro" id="IPR029069">
    <property type="entry name" value="HotDog_dom_sf"/>
</dbReference>
<dbReference type="Pfam" id="PF01643">
    <property type="entry name" value="Acyl-ACP_TE"/>
    <property type="match status" value="1"/>
</dbReference>
<dbReference type="AlphaFoldDB" id="A0A9Q0K121"/>
<evidence type="ECO:0000259" key="12">
    <source>
        <dbReference type="Pfam" id="PF01643"/>
    </source>
</evidence>
<keyword evidence="3 11" id="KW-0444">Lipid biosynthesis</keyword>
<evidence type="ECO:0000256" key="6">
    <source>
        <dbReference type="ARBA" id="ARBA00022801"/>
    </source>
</evidence>
<evidence type="ECO:0000259" key="13">
    <source>
        <dbReference type="Pfam" id="PF20791"/>
    </source>
</evidence>
<comment type="subcellular location">
    <subcellularLocation>
        <location evidence="1 11">Plastid</location>
        <location evidence="1 11">Chloroplast</location>
    </subcellularLocation>
</comment>
<gene>
    <name evidence="14" type="ORF">NE237_026003</name>
</gene>
<comment type="caution">
    <text evidence="14">The sequence shown here is derived from an EMBL/GenBank/DDBJ whole genome shotgun (WGS) entry which is preliminary data.</text>
</comment>
<sequence length="350" mass="40082">MAATSMMMMMQGREVNPLGTLRFKSKAVPASSNGVLMVRASLQTSSMKDQVEKILKMTAPKQWTKLFHRREREGDMVVNPFSIEEIVKDKRIFSQDFTIRSYDMGPSRTATIETLMNLLQETALNHIRNMGLLNDGLGSTPEMSEKNLIWVLSNMHVVVDHYPSWDDNVQVDNWFISSGNNGQCTEWIIRDCWTKKIYARATSKFVMMNKETRKLSKIPGGVKREMESQYLHCSPIMDGDNNRLPKLDHSRMEHVRTGLTPRWSDLDANQHVNNVKYVGLMLESVPTSFLKSHELSGITMEYRKECGKEDVLQSLTDCSIDADECNHLLISYSGTIVARCRTQWRPKHAN</sequence>
<dbReference type="InterPro" id="IPR049427">
    <property type="entry name" value="Acyl-ACP_TE_C"/>
</dbReference>